<evidence type="ECO:0000256" key="4">
    <source>
        <dbReference type="RuleBase" id="RU365100"/>
    </source>
</evidence>
<keyword evidence="9" id="KW-1185">Reference proteome</keyword>
<evidence type="ECO:0000313" key="9">
    <source>
        <dbReference type="Proteomes" id="UP000779508"/>
    </source>
</evidence>
<dbReference type="NCBIfam" id="NF009131">
    <property type="entry name" value="PRK12484.1"/>
    <property type="match status" value="1"/>
</dbReference>
<reference evidence="8 9" key="1">
    <citation type="submission" date="2021-06" db="EMBL/GenBank/DDBJ databases">
        <authorList>
            <person name="Sun Q."/>
            <person name="Li D."/>
        </authorList>
    </citation>
    <scope>NUCLEOTIDE SEQUENCE [LARGE SCALE GENOMIC DNA]</scope>
    <source>
        <strain evidence="8 9">MSJ-5</strain>
    </source>
</reference>
<comment type="catalytic activity">
    <reaction evidence="4">
        <text>5-phospho-alpha-D-ribose 1-diphosphate + nicotinate + ATP + H2O = nicotinate beta-D-ribonucleotide + ADP + phosphate + diphosphate</text>
        <dbReference type="Rhea" id="RHEA:36163"/>
        <dbReference type="ChEBI" id="CHEBI:15377"/>
        <dbReference type="ChEBI" id="CHEBI:30616"/>
        <dbReference type="ChEBI" id="CHEBI:32544"/>
        <dbReference type="ChEBI" id="CHEBI:33019"/>
        <dbReference type="ChEBI" id="CHEBI:43474"/>
        <dbReference type="ChEBI" id="CHEBI:57502"/>
        <dbReference type="ChEBI" id="CHEBI:58017"/>
        <dbReference type="ChEBI" id="CHEBI:456216"/>
        <dbReference type="EC" id="6.3.4.21"/>
    </reaction>
</comment>
<dbReference type="Pfam" id="PF04095">
    <property type="entry name" value="NAPRTase"/>
    <property type="match status" value="1"/>
</dbReference>
<feature type="domain" description="Nicotinate phosphoribosyltransferase N-terminal" evidence="6">
    <location>
        <begin position="6"/>
        <end position="130"/>
    </location>
</feature>
<dbReference type="GO" id="GO:0016757">
    <property type="term" value="F:glycosyltransferase activity"/>
    <property type="evidence" value="ECO:0007669"/>
    <property type="project" value="UniProtKB-KW"/>
</dbReference>
<dbReference type="NCBIfam" id="NF006695">
    <property type="entry name" value="PRK09243.1-2"/>
    <property type="match status" value="1"/>
</dbReference>
<dbReference type="EMBL" id="JAHLQK010000003">
    <property type="protein sequence ID" value="MBU5676468.1"/>
    <property type="molecule type" value="Genomic_DNA"/>
</dbReference>
<comment type="PTM">
    <text evidence="4">Transiently phosphorylated on a His residue during the reaction cycle. Phosphorylation strongly increases the affinity for substrates and increases the rate of nicotinate D-ribonucleotide production. Dephosphorylation regenerates the low-affinity form of the enzyme, leading to product release.</text>
</comment>
<comment type="function">
    <text evidence="4">Catalyzes the first step in the biosynthesis of NAD from nicotinic acid, the ATP-dependent synthesis of beta-nicotinate D-ribonucleotide from nicotinate and 5-phospho-D-ribose 1-phosphate.</text>
</comment>
<dbReference type="EC" id="6.3.4.21" evidence="4"/>
<dbReference type="PIRSF" id="PIRSF000484">
    <property type="entry name" value="NAPRT"/>
    <property type="match status" value="1"/>
</dbReference>
<dbReference type="PANTHER" id="PTHR11098">
    <property type="entry name" value="NICOTINATE PHOSPHORIBOSYLTRANSFERASE"/>
    <property type="match status" value="1"/>
</dbReference>
<evidence type="ECO:0000256" key="2">
    <source>
        <dbReference type="ARBA" id="ARBA00022642"/>
    </source>
</evidence>
<keyword evidence="3 4" id="KW-0808">Transferase</keyword>
<dbReference type="Proteomes" id="UP000779508">
    <property type="component" value="Unassembled WGS sequence"/>
</dbReference>
<dbReference type="InterPro" id="IPR040727">
    <property type="entry name" value="NAPRTase_N"/>
</dbReference>
<evidence type="ECO:0000259" key="7">
    <source>
        <dbReference type="Pfam" id="PF17956"/>
    </source>
</evidence>
<feature type="domain" description="Nicotinate phosphoribosyltransferase C-terminal" evidence="7">
    <location>
        <begin position="358"/>
        <end position="467"/>
    </location>
</feature>
<accession>A0ABS6G4D1</accession>
<evidence type="ECO:0000313" key="8">
    <source>
        <dbReference type="EMBL" id="MBU5676468.1"/>
    </source>
</evidence>
<comment type="similarity">
    <text evidence="1 4">Belongs to the NAPRTase family.</text>
</comment>
<comment type="pathway">
    <text evidence="4">Cofactor biosynthesis; NAD(+) biosynthesis; nicotinate D-ribonucleotide from nicotinate: step 1/1.</text>
</comment>
<dbReference type="PANTHER" id="PTHR11098:SF1">
    <property type="entry name" value="NICOTINATE PHOSPHORIBOSYLTRANSFERASE"/>
    <property type="match status" value="1"/>
</dbReference>
<dbReference type="CDD" id="cd01570">
    <property type="entry name" value="NAPRTase_A"/>
    <property type="match status" value="1"/>
</dbReference>
<evidence type="ECO:0000259" key="6">
    <source>
        <dbReference type="Pfam" id="PF17767"/>
    </source>
</evidence>
<sequence length="477" mass="54161">MRNLTLLTDLYQLTMMNGYFKNGVDKNTVVFDLFFRKNPCQNSYTIIAGIEQVIDYIENINFDEEDLTYLKSLNLFNDEFINYLRNFKFTGTIYSVEEGSIMFPYEPILRVKAPAIQAQLIETALLNIINFQSLIATKASRICTAAKGDSVFEFGLRRAQGPDAGIYGARAAVIGGCVGTSNVLAGKKFDIPVIGTHAHSWIQTFETELEAFRAYAKVYPNNTLLLVDTYNVLNSGVPNAITVFKELREQGYKPQGIRIDSGDIAYLSKEARKMLDAAGFEDTTIVASSDLDEEVINNLKLQDAAVNAWGVGTNLITSKGCPALGGVYKLSAAEENGELVPKIKISENPEKITNPGYKKVVRIYDIENGKAQADLIMLDDEEININEPLTIFHPLYTWKKKTFRNYRIREMLVPLYEDGTLVYKRKSMKEICEYTKAELDTLWPEYRRLNRPQLYKVDLSKKLWDLKNEMMGQFREE</sequence>
<dbReference type="RefSeq" id="WP_216416257.1">
    <property type="nucleotide sequence ID" value="NZ_JAHLQK010000003.1"/>
</dbReference>
<name>A0ABS6G4D1_9FIRM</name>
<keyword evidence="4 8" id="KW-0436">Ligase</keyword>
<evidence type="ECO:0000256" key="3">
    <source>
        <dbReference type="ARBA" id="ARBA00022679"/>
    </source>
</evidence>
<dbReference type="Pfam" id="PF17767">
    <property type="entry name" value="NAPRTase_N"/>
    <property type="match status" value="1"/>
</dbReference>
<protein>
    <recommendedName>
        <fullName evidence="4">Nicotinate phosphoribosyltransferase</fullName>
        <ecNumber evidence="4">6.3.4.21</ecNumber>
    </recommendedName>
</protein>
<dbReference type="GO" id="GO:0004516">
    <property type="term" value="F:nicotinate phosphoribosyltransferase activity"/>
    <property type="evidence" value="ECO:0007669"/>
    <property type="project" value="UniProtKB-EC"/>
</dbReference>
<dbReference type="Pfam" id="PF17956">
    <property type="entry name" value="NAPRTase_C"/>
    <property type="match status" value="1"/>
</dbReference>
<dbReference type="InterPro" id="IPR006405">
    <property type="entry name" value="Nic_PRibTrfase_pncB"/>
</dbReference>
<comment type="caution">
    <text evidence="8">The sequence shown here is derived from an EMBL/GenBank/DDBJ whole genome shotgun (WGS) entry which is preliminary data.</text>
</comment>
<dbReference type="InterPro" id="IPR007229">
    <property type="entry name" value="Nic_PRibTrfase-Fam"/>
</dbReference>
<gene>
    <name evidence="8" type="ORF">KQI88_08570</name>
</gene>
<dbReference type="NCBIfam" id="TIGR01513">
    <property type="entry name" value="NAPRTase_put"/>
    <property type="match status" value="1"/>
</dbReference>
<dbReference type="InterPro" id="IPR041619">
    <property type="entry name" value="NAPRTase_C"/>
</dbReference>
<feature type="domain" description="Nicotinate/nicotinamide phosphoribosyltransferase" evidence="5">
    <location>
        <begin position="152"/>
        <end position="351"/>
    </location>
</feature>
<evidence type="ECO:0000259" key="5">
    <source>
        <dbReference type="Pfam" id="PF04095"/>
    </source>
</evidence>
<keyword evidence="8" id="KW-0328">Glycosyltransferase</keyword>
<dbReference type="InterPro" id="IPR041525">
    <property type="entry name" value="N/Namide_PRibTrfase"/>
</dbReference>
<keyword evidence="2 4" id="KW-0662">Pyridine nucleotide biosynthesis</keyword>
<organism evidence="8 9">
    <name type="scientific">Alkaliphilus flagellatus</name>
    <dbReference type="NCBI Taxonomy" id="2841507"/>
    <lineage>
        <taxon>Bacteria</taxon>
        <taxon>Bacillati</taxon>
        <taxon>Bacillota</taxon>
        <taxon>Clostridia</taxon>
        <taxon>Peptostreptococcales</taxon>
        <taxon>Natronincolaceae</taxon>
        <taxon>Alkaliphilus</taxon>
    </lineage>
</organism>
<evidence type="ECO:0000256" key="1">
    <source>
        <dbReference type="ARBA" id="ARBA00010897"/>
    </source>
</evidence>
<proteinExistence type="inferred from homology"/>